<keyword evidence="1" id="KW-0547">Nucleotide-binding</keyword>
<dbReference type="Gene3D" id="1.10.10.10">
    <property type="entry name" value="Winged helix-like DNA-binding domain superfamily/Winged helix DNA-binding domain"/>
    <property type="match status" value="1"/>
</dbReference>
<dbReference type="InterPro" id="IPR058031">
    <property type="entry name" value="AAA_lid_NorR"/>
</dbReference>
<keyword evidence="2" id="KW-0067">ATP-binding</keyword>
<dbReference type="InterPro" id="IPR025943">
    <property type="entry name" value="Sigma_54_int_dom_ATP-bd_2"/>
</dbReference>
<dbReference type="SMART" id="SM00382">
    <property type="entry name" value="AAA"/>
    <property type="match status" value="1"/>
</dbReference>
<dbReference type="Pfam" id="PF00158">
    <property type="entry name" value="Sigma54_activat"/>
    <property type="match status" value="1"/>
</dbReference>
<comment type="caution">
    <text evidence="4">The sequence shown here is derived from an EMBL/GenBank/DDBJ whole genome shotgun (WGS) entry which is preliminary data.</text>
</comment>
<dbReference type="AlphaFoldDB" id="H1PXY7"/>
<organism evidence="4 5">
    <name type="scientific">Fusobacterium ulcerans 12-1B</name>
    <dbReference type="NCBI Taxonomy" id="457404"/>
    <lineage>
        <taxon>Bacteria</taxon>
        <taxon>Fusobacteriati</taxon>
        <taxon>Fusobacteriota</taxon>
        <taxon>Fusobacteriia</taxon>
        <taxon>Fusobacteriales</taxon>
        <taxon>Fusobacteriaceae</taxon>
        <taxon>Fusobacterium</taxon>
    </lineage>
</organism>
<evidence type="ECO:0000313" key="4">
    <source>
        <dbReference type="EMBL" id="EHO77702.2"/>
    </source>
</evidence>
<feature type="domain" description="Sigma-54 factor interaction" evidence="3">
    <location>
        <begin position="345"/>
        <end position="571"/>
    </location>
</feature>
<proteinExistence type="predicted"/>
<dbReference type="PROSITE" id="PS00676">
    <property type="entry name" value="SIGMA54_INTERACT_2"/>
    <property type="match status" value="1"/>
</dbReference>
<dbReference type="InterPro" id="IPR002078">
    <property type="entry name" value="Sigma_54_int"/>
</dbReference>
<dbReference type="FunFam" id="3.40.50.300:FF:000006">
    <property type="entry name" value="DNA-binding transcriptional regulator NtrC"/>
    <property type="match status" value="1"/>
</dbReference>
<reference evidence="4 5" key="1">
    <citation type="submission" date="2012-07" db="EMBL/GenBank/DDBJ databases">
        <title>The Genome Sequence of Fusobacterium ulcerans 12_1B.</title>
        <authorList>
            <consortium name="The Broad Institute Genome Sequencing Platform"/>
            <person name="Earl A."/>
            <person name="Ward D."/>
            <person name="Feldgarden M."/>
            <person name="Gevers D."/>
            <person name="Strauss J."/>
            <person name="Ambrose C.E."/>
            <person name="Allen-Vercoe E."/>
            <person name="Walker B."/>
            <person name="Young S.K."/>
            <person name="Zeng Q."/>
            <person name="Gargeya S."/>
            <person name="Fitzgerald M."/>
            <person name="Haas B."/>
            <person name="Abouelleil A."/>
            <person name="Alvarado L."/>
            <person name="Arachchi H.M."/>
            <person name="Berlin A.M."/>
            <person name="Chapman S.B."/>
            <person name="Goldberg J."/>
            <person name="Griggs A."/>
            <person name="Gujja S."/>
            <person name="Hansen M."/>
            <person name="Howarth C."/>
            <person name="Imamovic A."/>
            <person name="Larimer J."/>
            <person name="McCowen C."/>
            <person name="Montmayeur A."/>
            <person name="Murphy C."/>
            <person name="Neiman D."/>
            <person name="Pearson M."/>
            <person name="Priest M."/>
            <person name="Roberts A."/>
            <person name="Saif S."/>
            <person name="Shea T."/>
            <person name="Sisk P."/>
            <person name="Sykes S."/>
            <person name="Wortman J."/>
            <person name="Nusbaum C."/>
            <person name="Birren B."/>
        </authorList>
    </citation>
    <scope>NUCLEOTIDE SEQUENCE [LARGE SCALE GENOMIC DNA]</scope>
    <source>
        <strain evidence="4 5">12_1B</strain>
    </source>
</reference>
<dbReference type="PANTHER" id="PTHR32071:SF57">
    <property type="entry name" value="C4-DICARBOXYLATE TRANSPORT TRANSCRIPTIONAL REGULATORY PROTEIN DCTD"/>
    <property type="match status" value="1"/>
</dbReference>
<dbReference type="SUPFAM" id="SSF52540">
    <property type="entry name" value="P-loop containing nucleoside triphosphate hydrolases"/>
    <property type="match status" value="1"/>
</dbReference>
<evidence type="ECO:0000256" key="1">
    <source>
        <dbReference type="ARBA" id="ARBA00022741"/>
    </source>
</evidence>
<accession>H1PXY7</accession>
<evidence type="ECO:0000259" key="3">
    <source>
        <dbReference type="PROSITE" id="PS50045"/>
    </source>
</evidence>
<dbReference type="Proteomes" id="UP000003233">
    <property type="component" value="Unassembled WGS sequence"/>
</dbReference>
<gene>
    <name evidence="4" type="ORF">HMPREF0402_03280</name>
</gene>
<dbReference type="GO" id="GO:0006355">
    <property type="term" value="P:regulation of DNA-templated transcription"/>
    <property type="evidence" value="ECO:0007669"/>
    <property type="project" value="InterPro"/>
</dbReference>
<dbReference type="RefSeq" id="WP_016361919.1">
    <property type="nucleotide sequence ID" value="NZ_KE161010.1"/>
</dbReference>
<keyword evidence="5" id="KW-1185">Reference proteome</keyword>
<dbReference type="PANTHER" id="PTHR32071">
    <property type="entry name" value="TRANSCRIPTIONAL REGULATORY PROTEIN"/>
    <property type="match status" value="1"/>
</dbReference>
<dbReference type="InterPro" id="IPR003593">
    <property type="entry name" value="AAA+_ATPase"/>
</dbReference>
<evidence type="ECO:0000313" key="5">
    <source>
        <dbReference type="Proteomes" id="UP000003233"/>
    </source>
</evidence>
<name>H1PXY7_9FUSO</name>
<dbReference type="Gene3D" id="1.10.8.60">
    <property type="match status" value="1"/>
</dbReference>
<sequence>MKKKLLLITTRKDMMVLYLEELIKIFEGYLEIFSCCLQEKNPEEIILEEADIVLVTSPYTFFLGRNRMKATSKVINLNFTFKKEKIEELKKLPVNTDVIACFDFSSSSHQAAFTLQEAGVDNLNIFPYYSGNPNLENKEIETAIISEYATEIPSKIKYIIDLGRRKISFATILDIVIKSNILDEVIEERIYNYFKDTAIPNGYLSYFYDGSSVVKMQLNTIINCIDYGIMILDNEYNIVNFNKKFIELFNLRGDITNFNLNELEISNEIKKIILENFSIKDQLFEIKEFQKRILLSKEKINKKDLNYNIFIVLIKDITDIINLENYLRKQIAKKGHVAKYTFDDIKGNSLEIKDCLERAEKIGKIDKPTLILGESGTGKELFAHSIHNISVRKKFPFIAANCAAIPANLLESELFGYEEGAFTGAKKGGKIGIFEMAHKGTLFLDEIGELSLETQAKLLRVVEDKEIRRIGSSDIISCDVRIIAATNRNLEELIEKGKFRLDLYYRLNTLIIEIPALRERKEDIPQFIKYFFEKESKSKLKIEEDVLNFLIKYEWKGNVRELRNCIEYMANVYEDRIKMKDLPIYIYKKYLNENKKEVKSEENNREKIENQDFDKKVLLKIFELLQKQNIGRRRLKERLQFFDINISEYKLREIILYFNKKGYIFTNKGRKGIFITEKGKNFYKELEKISVK</sequence>
<dbReference type="InterPro" id="IPR036388">
    <property type="entry name" value="WH-like_DNA-bd_sf"/>
</dbReference>
<dbReference type="Pfam" id="PF13188">
    <property type="entry name" value="PAS_8"/>
    <property type="match status" value="1"/>
</dbReference>
<dbReference type="GO" id="GO:0005524">
    <property type="term" value="F:ATP binding"/>
    <property type="evidence" value="ECO:0007669"/>
    <property type="project" value="UniProtKB-KW"/>
</dbReference>
<dbReference type="InterPro" id="IPR027417">
    <property type="entry name" value="P-loop_NTPase"/>
</dbReference>
<dbReference type="InterPro" id="IPR000014">
    <property type="entry name" value="PAS"/>
</dbReference>
<protein>
    <recommendedName>
        <fullName evidence="3">Sigma-54 factor interaction domain-containing protein</fullName>
    </recommendedName>
</protein>
<dbReference type="CDD" id="cd00009">
    <property type="entry name" value="AAA"/>
    <property type="match status" value="1"/>
</dbReference>
<dbReference type="HOGENOM" id="CLU_000445_8_7_0"/>
<dbReference type="PROSITE" id="PS50045">
    <property type="entry name" value="SIGMA54_INTERACT_4"/>
    <property type="match status" value="1"/>
</dbReference>
<dbReference type="EMBL" id="AGWJ02000029">
    <property type="protein sequence ID" value="EHO77702.2"/>
    <property type="molecule type" value="Genomic_DNA"/>
</dbReference>
<evidence type="ECO:0000256" key="2">
    <source>
        <dbReference type="ARBA" id="ARBA00022840"/>
    </source>
</evidence>
<dbReference type="Pfam" id="PF25601">
    <property type="entry name" value="AAA_lid_14"/>
    <property type="match status" value="1"/>
</dbReference>
<dbReference type="PATRIC" id="fig|457404.5.peg.3149"/>
<dbReference type="Gene3D" id="3.30.450.20">
    <property type="entry name" value="PAS domain"/>
    <property type="match status" value="1"/>
</dbReference>
<dbReference type="Gene3D" id="3.40.50.300">
    <property type="entry name" value="P-loop containing nucleotide triphosphate hydrolases"/>
    <property type="match status" value="1"/>
</dbReference>